<keyword evidence="3 7" id="KW-0028">Amino-acid biosynthesis</keyword>
<evidence type="ECO:0000256" key="4">
    <source>
        <dbReference type="ARBA" id="ARBA00022650"/>
    </source>
</evidence>
<evidence type="ECO:0000256" key="5">
    <source>
        <dbReference type="ARBA" id="ARBA00022857"/>
    </source>
</evidence>
<evidence type="ECO:0000256" key="3">
    <source>
        <dbReference type="ARBA" id="ARBA00022605"/>
    </source>
</evidence>
<dbReference type="PANTHER" id="PTHR11645">
    <property type="entry name" value="PYRROLINE-5-CARBOXYLATE REDUCTASE"/>
    <property type="match status" value="1"/>
</dbReference>
<feature type="binding site" evidence="9">
    <location>
        <begin position="68"/>
        <end position="71"/>
    </location>
    <ligand>
        <name>NADP(+)</name>
        <dbReference type="ChEBI" id="CHEBI:58349"/>
    </ligand>
</feature>
<comment type="catalytic activity">
    <reaction evidence="7">
        <text>L-proline + NADP(+) = (S)-1-pyrroline-5-carboxylate + NADPH + 2 H(+)</text>
        <dbReference type="Rhea" id="RHEA:14109"/>
        <dbReference type="ChEBI" id="CHEBI:15378"/>
        <dbReference type="ChEBI" id="CHEBI:17388"/>
        <dbReference type="ChEBI" id="CHEBI:57783"/>
        <dbReference type="ChEBI" id="CHEBI:58349"/>
        <dbReference type="ChEBI" id="CHEBI:60039"/>
        <dbReference type="EC" id="1.5.1.2"/>
    </reaction>
</comment>
<dbReference type="InterPro" id="IPR036291">
    <property type="entry name" value="NAD(P)-bd_dom_sf"/>
</dbReference>
<dbReference type="Gene3D" id="1.10.3730.10">
    <property type="entry name" value="ProC C-terminal domain-like"/>
    <property type="match status" value="1"/>
</dbReference>
<comment type="function">
    <text evidence="7">Catalyzes the reduction of 1-pyrroline-5-carboxylate (PCA) to L-proline.</text>
</comment>
<evidence type="ECO:0000256" key="8">
    <source>
        <dbReference type="NCBIfam" id="TIGR00112"/>
    </source>
</evidence>
<dbReference type="UniPathway" id="UPA00098">
    <property type="reaction ID" value="UER00361"/>
</dbReference>
<dbReference type="NCBIfam" id="TIGR00112">
    <property type="entry name" value="proC"/>
    <property type="match status" value="1"/>
</dbReference>
<evidence type="ECO:0000256" key="7">
    <source>
        <dbReference type="HAMAP-Rule" id="MF_01925"/>
    </source>
</evidence>
<dbReference type="Pfam" id="PF14748">
    <property type="entry name" value="P5CR_dimer"/>
    <property type="match status" value="1"/>
</dbReference>
<evidence type="ECO:0000256" key="6">
    <source>
        <dbReference type="ARBA" id="ARBA00023002"/>
    </source>
</evidence>
<keyword evidence="5 7" id="KW-0521">NADP</keyword>
<dbReference type="InterPro" id="IPR008927">
    <property type="entry name" value="6-PGluconate_DH-like_C_sf"/>
</dbReference>
<dbReference type="AlphaFoldDB" id="A0A7C3MIC3"/>
<keyword evidence="4 7" id="KW-0641">Proline biosynthesis</keyword>
<evidence type="ECO:0000259" key="10">
    <source>
        <dbReference type="Pfam" id="PF03807"/>
    </source>
</evidence>
<keyword evidence="6 7" id="KW-0560">Oxidoreductase</keyword>
<dbReference type="Pfam" id="PF03807">
    <property type="entry name" value="F420_oxidored"/>
    <property type="match status" value="1"/>
</dbReference>
<dbReference type="PIRSF" id="PIRSF000193">
    <property type="entry name" value="Pyrrol-5-carb_rd"/>
    <property type="match status" value="1"/>
</dbReference>
<dbReference type="SUPFAM" id="SSF48179">
    <property type="entry name" value="6-phosphogluconate dehydrogenase C-terminal domain-like"/>
    <property type="match status" value="1"/>
</dbReference>
<dbReference type="HAMAP" id="MF_01925">
    <property type="entry name" value="P5C_reductase"/>
    <property type="match status" value="1"/>
</dbReference>
<dbReference type="InterPro" id="IPR028939">
    <property type="entry name" value="P5C_Rdtase_cat_N"/>
</dbReference>
<dbReference type="GO" id="GO:0055129">
    <property type="term" value="P:L-proline biosynthetic process"/>
    <property type="evidence" value="ECO:0007669"/>
    <property type="project" value="UniProtKB-UniRule"/>
</dbReference>
<dbReference type="SUPFAM" id="SSF51735">
    <property type="entry name" value="NAD(P)-binding Rossmann-fold domains"/>
    <property type="match status" value="1"/>
</dbReference>
<name>A0A7C3MIC3_DICTH</name>
<proteinExistence type="inferred from homology"/>
<comment type="catalytic activity">
    <reaction evidence="7">
        <text>L-proline + NAD(+) = (S)-1-pyrroline-5-carboxylate + NADH + 2 H(+)</text>
        <dbReference type="Rhea" id="RHEA:14105"/>
        <dbReference type="ChEBI" id="CHEBI:15378"/>
        <dbReference type="ChEBI" id="CHEBI:17388"/>
        <dbReference type="ChEBI" id="CHEBI:57540"/>
        <dbReference type="ChEBI" id="CHEBI:57945"/>
        <dbReference type="ChEBI" id="CHEBI:60039"/>
        <dbReference type="EC" id="1.5.1.2"/>
    </reaction>
</comment>
<reference evidence="12" key="1">
    <citation type="journal article" date="2020" name="mSystems">
        <title>Genome- and Community-Level Interaction Insights into Carbon Utilization and Element Cycling Functions of Hydrothermarchaeota in Hydrothermal Sediment.</title>
        <authorList>
            <person name="Zhou Z."/>
            <person name="Liu Y."/>
            <person name="Xu W."/>
            <person name="Pan J."/>
            <person name="Luo Z.H."/>
            <person name="Li M."/>
        </authorList>
    </citation>
    <scope>NUCLEOTIDE SEQUENCE [LARGE SCALE GENOMIC DNA]</scope>
    <source>
        <strain evidence="12">SpSt-81</strain>
    </source>
</reference>
<organism evidence="12">
    <name type="scientific">Dictyoglomus thermophilum</name>
    <dbReference type="NCBI Taxonomy" id="14"/>
    <lineage>
        <taxon>Bacteria</taxon>
        <taxon>Pseudomonadati</taxon>
        <taxon>Dictyoglomota</taxon>
        <taxon>Dictyoglomia</taxon>
        <taxon>Dictyoglomales</taxon>
        <taxon>Dictyoglomaceae</taxon>
        <taxon>Dictyoglomus</taxon>
    </lineage>
</organism>
<evidence type="ECO:0000256" key="2">
    <source>
        <dbReference type="ARBA" id="ARBA00022490"/>
    </source>
</evidence>
<dbReference type="InterPro" id="IPR000304">
    <property type="entry name" value="Pyrroline-COOH_reductase"/>
</dbReference>
<comment type="similarity">
    <text evidence="1 7">Belongs to the pyrroline-5-carboxylate reductase family.</text>
</comment>
<keyword evidence="2 7" id="KW-0963">Cytoplasm</keyword>
<dbReference type="FunFam" id="3.40.50.720:FF:000190">
    <property type="entry name" value="Pyrroline-5-carboxylate reductase"/>
    <property type="match status" value="1"/>
</dbReference>
<comment type="caution">
    <text evidence="12">The sequence shown here is derived from an EMBL/GenBank/DDBJ whole genome shotgun (WGS) entry which is preliminary data.</text>
</comment>
<dbReference type="EMBL" id="DTIN01000025">
    <property type="protein sequence ID" value="HFX13828.1"/>
    <property type="molecule type" value="Genomic_DNA"/>
</dbReference>
<protein>
    <recommendedName>
        <fullName evidence="7 8">Pyrroline-5-carboxylate reductase</fullName>
        <shortName evidence="7">P5C reductase</shortName>
        <shortName evidence="7">P5CR</shortName>
        <ecNumber evidence="7 8">1.5.1.2</ecNumber>
    </recommendedName>
    <alternativeName>
        <fullName evidence="7">PCA reductase</fullName>
    </alternativeName>
</protein>
<dbReference type="PANTHER" id="PTHR11645:SF0">
    <property type="entry name" value="PYRROLINE-5-CARBOXYLATE REDUCTASE 3"/>
    <property type="match status" value="1"/>
</dbReference>
<dbReference type="GO" id="GO:0004735">
    <property type="term" value="F:pyrroline-5-carboxylate reductase activity"/>
    <property type="evidence" value="ECO:0007669"/>
    <property type="project" value="UniProtKB-UniRule"/>
</dbReference>
<feature type="binding site" evidence="9">
    <location>
        <begin position="6"/>
        <end position="11"/>
    </location>
    <ligand>
        <name>NADP(+)</name>
        <dbReference type="ChEBI" id="CHEBI:58349"/>
    </ligand>
</feature>
<sequence length="272" mass="29937">MKLGIIGGGMMGEAILSGILSSSFLKKEDILVSEPLEERKKCLTEKYEIRVVSDNVYTVNNCEYILLAIKPQNFKEVLQEISPHIKSHHVIISIAAGIPISLISKYIKEARSIIRVMPNLPCTVNKGTIAITYSEAKEEDIKFTKSLFETTGKVWILPEKYFDTVTALTGSGPAFVALILQGFTLSGVKGGIPYNISKEIVIQLFEGVLEYIKSKNLTFEDIIRMTSSPAGTTIMGLEVLYNEGIIGIIMNAITSSKNRGSEITNEIKEGLL</sequence>
<accession>A0A7C3MIC3</accession>
<gene>
    <name evidence="7 12" type="primary">proC</name>
    <name evidence="12" type="ORF">ENW00_06710</name>
</gene>
<evidence type="ECO:0000256" key="9">
    <source>
        <dbReference type="PIRSR" id="PIRSR000193-1"/>
    </source>
</evidence>
<evidence type="ECO:0000259" key="11">
    <source>
        <dbReference type="Pfam" id="PF14748"/>
    </source>
</evidence>
<feature type="binding site" evidence="9">
    <location>
        <position position="55"/>
    </location>
    <ligand>
        <name>NADPH</name>
        <dbReference type="ChEBI" id="CHEBI:57783"/>
    </ligand>
</feature>
<dbReference type="Gene3D" id="3.40.50.720">
    <property type="entry name" value="NAD(P)-binding Rossmann-like Domain"/>
    <property type="match status" value="1"/>
</dbReference>
<dbReference type="InterPro" id="IPR029036">
    <property type="entry name" value="P5CR_dimer"/>
</dbReference>
<comment type="subcellular location">
    <subcellularLocation>
        <location evidence="7">Cytoplasm</location>
    </subcellularLocation>
</comment>
<feature type="domain" description="Pyrroline-5-carboxylate reductase dimerisation" evidence="11">
    <location>
        <begin position="159"/>
        <end position="262"/>
    </location>
</feature>
<comment type="pathway">
    <text evidence="7">Amino-acid biosynthesis; L-proline biosynthesis; L-proline from L-glutamate 5-semialdehyde: step 1/1.</text>
</comment>
<evidence type="ECO:0000256" key="1">
    <source>
        <dbReference type="ARBA" id="ARBA00005525"/>
    </source>
</evidence>
<dbReference type="GO" id="GO:0005737">
    <property type="term" value="C:cytoplasm"/>
    <property type="evidence" value="ECO:0007669"/>
    <property type="project" value="UniProtKB-SubCell"/>
</dbReference>
<evidence type="ECO:0000313" key="12">
    <source>
        <dbReference type="EMBL" id="HFX13828.1"/>
    </source>
</evidence>
<feature type="domain" description="Pyrroline-5-carboxylate reductase catalytic N-terminal" evidence="10">
    <location>
        <begin position="2"/>
        <end position="97"/>
    </location>
</feature>
<dbReference type="EC" id="1.5.1.2" evidence="7 8"/>